<accession>A0A140E5G2</accession>
<dbReference type="AlphaFoldDB" id="A0A140E5G2"/>
<dbReference type="KEGG" id="mdn:JT25_003895"/>
<dbReference type="PROSITE" id="PS50005">
    <property type="entry name" value="TPR"/>
    <property type="match status" value="1"/>
</dbReference>
<evidence type="ECO:0000256" key="1">
    <source>
        <dbReference type="PROSITE-ProRule" id="PRU00339"/>
    </source>
</evidence>
<proteinExistence type="predicted"/>
<evidence type="ECO:0000313" key="4">
    <source>
        <dbReference type="EMBL" id="AMK75636.1"/>
    </source>
</evidence>
<name>A0A140E5G2_9GAMM</name>
<dbReference type="InterPro" id="IPR019734">
    <property type="entry name" value="TPR_rpt"/>
</dbReference>
<evidence type="ECO:0000256" key="3">
    <source>
        <dbReference type="SAM" id="MobiDB-lite"/>
    </source>
</evidence>
<dbReference type="STRING" id="1538553.JT25_003895"/>
<keyword evidence="2" id="KW-0175">Coiled coil</keyword>
<feature type="repeat" description="TPR" evidence="1">
    <location>
        <begin position="497"/>
        <end position="530"/>
    </location>
</feature>
<dbReference type="EMBL" id="CP014476">
    <property type="protein sequence ID" value="AMK75636.1"/>
    <property type="molecule type" value="Genomic_DNA"/>
</dbReference>
<protein>
    <recommendedName>
        <fullName evidence="6">Tetratricopeptide repeat protein</fullName>
    </recommendedName>
</protein>
<gene>
    <name evidence="4" type="ORF">JT25_003895</name>
</gene>
<dbReference type="SMART" id="SM00028">
    <property type="entry name" value="TPR"/>
    <property type="match status" value="2"/>
</dbReference>
<feature type="coiled-coil region" evidence="2">
    <location>
        <begin position="545"/>
        <end position="582"/>
    </location>
</feature>
<dbReference type="SUPFAM" id="SSF48452">
    <property type="entry name" value="TPR-like"/>
    <property type="match status" value="1"/>
</dbReference>
<evidence type="ECO:0008006" key="6">
    <source>
        <dbReference type="Google" id="ProtNLM"/>
    </source>
</evidence>
<dbReference type="Proteomes" id="UP000030512">
    <property type="component" value="Chromosome"/>
</dbReference>
<keyword evidence="5" id="KW-1185">Reference proteome</keyword>
<evidence type="ECO:0000313" key="5">
    <source>
        <dbReference type="Proteomes" id="UP000030512"/>
    </source>
</evidence>
<feature type="region of interest" description="Disordered" evidence="3">
    <location>
        <begin position="393"/>
        <end position="414"/>
    </location>
</feature>
<organism evidence="4 5">
    <name type="scientific">Methylomonas denitrificans</name>
    <dbReference type="NCBI Taxonomy" id="1538553"/>
    <lineage>
        <taxon>Bacteria</taxon>
        <taxon>Pseudomonadati</taxon>
        <taxon>Pseudomonadota</taxon>
        <taxon>Gammaproteobacteria</taxon>
        <taxon>Methylococcales</taxon>
        <taxon>Methylococcaceae</taxon>
        <taxon>Methylomonas</taxon>
    </lineage>
</organism>
<sequence length="811" mass="93388">MNDLRIFGSIKLYLSVLLLAFLINFPGDSFANGDAFSTVKNINSKKMVENEKKAPDTYQMAIENRCGVAKSFETNGMLEEAMKRYEALLKDETLFKENVNYKCAFNGLVETKKKQETEKCNDAKRILEKYSSWEEKIKCEDGNFLRIAEHLVKLGNTLKEEHDLEGAKKAYNYATKLNKDSDDAENGLQEITLTETKEKLGTLSEFGLKEEVNKMLPTILETDPMFGQKSGYLLHKTNQLGYLLTEIGRTRVDDFLNFFKGYIPSCLTFKLQVPSLIRQMSLFEAIIWLWAFYLLGLNYLWGTPTLDIGDFISNSENTEFCNFFAIEFEHQLMDLSNTSNINHKILMVTGPIDNTALPDFTKGLPVPTKLLEFVSTLLVKIFSRPSLTVTGSVKVQKEGQSQTTTPNKTGSPEQIDSIESVTIQIESGKRILAKHTLVANNFFLDNKDIDFLAVCATAWLIFMFQKHPITLLPKLKSYFEERVNTPKTILGTSNWEAYTWFALGDRWFQKDNFEKAKLAYLRSLSLDPLFMASRVNLAGVYQRQYDEEQAENNSKKNNLGLLESAQQQLQIVENKSKSLDLVDPTLYTWLFRQIIVSFELYRISNDSKYEAELNNLTARLVNQVCIPVNKQWSWLFRNRPKVLFKLFFNPNLKSYLEWRNPVAECMVLGIKSASNRNIDRNDDKTLKAVAVSLENRVDFYSLYNLTCTLALLAEKYRNEDYKNECFKFLAKSLAVPKAMKQFNPDGSSYHNALKRAKNDLCFNEDIQSDHRFKDLIITPLDEESKRKRALMAYKKYTKNNCQDTNTELRHC</sequence>
<reference evidence="4 5" key="1">
    <citation type="journal article" date="2015" name="Environ. Microbiol.">
        <title>Methane oxidation coupled to nitrate reduction under hypoxia by the Gammaproteobacterium Methylomonas denitrificans, sp. nov. type strain FJG1.</title>
        <authorList>
            <person name="Kits K.D."/>
            <person name="Klotz M.G."/>
            <person name="Stein L.Y."/>
        </authorList>
    </citation>
    <scope>NUCLEOTIDE SEQUENCE [LARGE SCALE GENOMIC DNA]</scope>
    <source>
        <strain evidence="4 5">FJG1</strain>
    </source>
</reference>
<keyword evidence="1" id="KW-0802">TPR repeat</keyword>
<dbReference type="OrthoDB" id="9814800at2"/>
<dbReference type="RefSeq" id="WP_036278421.1">
    <property type="nucleotide sequence ID" value="NZ_CP014476.1"/>
</dbReference>
<evidence type="ECO:0000256" key="2">
    <source>
        <dbReference type="SAM" id="Coils"/>
    </source>
</evidence>
<dbReference type="Gene3D" id="1.25.40.10">
    <property type="entry name" value="Tetratricopeptide repeat domain"/>
    <property type="match status" value="1"/>
</dbReference>
<dbReference type="InterPro" id="IPR011990">
    <property type="entry name" value="TPR-like_helical_dom_sf"/>
</dbReference>